<evidence type="ECO:0000313" key="2">
    <source>
        <dbReference type="Proteomes" id="UP000076858"/>
    </source>
</evidence>
<reference evidence="1 2" key="1">
    <citation type="submission" date="2016-03" db="EMBL/GenBank/DDBJ databases">
        <title>EvidentialGene: Evidence-directed Construction of Genes on Genomes.</title>
        <authorList>
            <person name="Gilbert D.G."/>
            <person name="Choi J.-H."/>
            <person name="Mockaitis K."/>
            <person name="Colbourne J."/>
            <person name="Pfrender M."/>
        </authorList>
    </citation>
    <scope>NUCLEOTIDE SEQUENCE [LARGE SCALE GENOMIC DNA]</scope>
    <source>
        <strain evidence="1 2">Xinb3</strain>
        <tissue evidence="1">Complete organism</tissue>
    </source>
</reference>
<protein>
    <recommendedName>
        <fullName evidence="3">CxC3 like cysteine cluster domain-containing protein</fullName>
    </recommendedName>
</protein>
<gene>
    <name evidence="1" type="ORF">APZ42_011178</name>
</gene>
<dbReference type="InterPro" id="IPR040521">
    <property type="entry name" value="KDZ"/>
</dbReference>
<dbReference type="Proteomes" id="UP000076858">
    <property type="component" value="Unassembled WGS sequence"/>
</dbReference>
<name>A0A162T1M7_9CRUS</name>
<comment type="caution">
    <text evidence="1">The sequence shown here is derived from an EMBL/GenBank/DDBJ whole genome shotgun (WGS) entry which is preliminary data.</text>
</comment>
<dbReference type="PANTHER" id="PTHR33104">
    <property type="entry name" value="SI:DKEY-29D5.2"/>
    <property type="match status" value="1"/>
</dbReference>
<dbReference type="Pfam" id="PF18758">
    <property type="entry name" value="KDZ"/>
    <property type="match status" value="1"/>
</dbReference>
<dbReference type="AlphaFoldDB" id="A0A162T1M7"/>
<accession>A0A162T1M7</accession>
<dbReference type="EMBL" id="LRGB01000019">
    <property type="protein sequence ID" value="KZS21822.1"/>
    <property type="molecule type" value="Genomic_DNA"/>
</dbReference>
<evidence type="ECO:0000313" key="1">
    <source>
        <dbReference type="EMBL" id="KZS21822.1"/>
    </source>
</evidence>
<evidence type="ECO:0008006" key="3">
    <source>
        <dbReference type="Google" id="ProtNLM"/>
    </source>
</evidence>
<proteinExistence type="predicted"/>
<dbReference type="OrthoDB" id="5987030at2759"/>
<dbReference type="PANTHER" id="PTHR33104:SF2">
    <property type="entry name" value="CXC3 LIKE CYSTEINE CLUSTER DOMAIN-CONTAINING PROTEIN"/>
    <property type="match status" value="1"/>
</dbReference>
<sequence length="464" mass="53576">MKYIEVSGKMSSEDGRVCDEFGNPVINPIMFRTAATQFSYIQHKIDVEVKQEEKMRCKACVSPCMYCHFDVIFKLYRFKSARSGHFKSLYEDAVIVSDAKMNKYVEKINKLKPQKGFDNCGNSTYKAGKENTSRHRTQDETGLGSACCRHGVVLVTANLKTGENYRVVNFFQHFLWTLGYVYFCYDVICNYEKFLKDLVKVSEQHELHEEWLRMSQEMTGFLSVLHGKTHTWDCQVDNNGRWREWACASLGEEQEQVFSRFARYGLVTKHMSPASRNDHLSEMVEYHNKEKDDGMDYALVKRAKKANFKQAETEKKLARLLSKRGLTEEDLPGVLSKLQDLSNQKKRNEGDSDIKNSQLSVVTLTEEKKVDDSPEEKKEKKIPNSFKADLEGLYMTAAWARKMMNKYGDTTAERDKFRFKMQEANAKAAALMTLINNQSTYQITKEMFSTGAFPWNETVESILS</sequence>
<organism evidence="1 2">
    <name type="scientific">Daphnia magna</name>
    <dbReference type="NCBI Taxonomy" id="35525"/>
    <lineage>
        <taxon>Eukaryota</taxon>
        <taxon>Metazoa</taxon>
        <taxon>Ecdysozoa</taxon>
        <taxon>Arthropoda</taxon>
        <taxon>Crustacea</taxon>
        <taxon>Branchiopoda</taxon>
        <taxon>Diplostraca</taxon>
        <taxon>Cladocera</taxon>
        <taxon>Anomopoda</taxon>
        <taxon>Daphniidae</taxon>
        <taxon>Daphnia</taxon>
    </lineage>
</organism>
<keyword evidence="2" id="KW-1185">Reference proteome</keyword>